<dbReference type="EMBL" id="CM042057">
    <property type="protein sequence ID" value="KAI3692779.1"/>
    <property type="molecule type" value="Genomic_DNA"/>
</dbReference>
<comment type="caution">
    <text evidence="1">The sequence shown here is derived from an EMBL/GenBank/DDBJ whole genome shotgun (WGS) entry which is preliminary data.</text>
</comment>
<protein>
    <submittedName>
        <fullName evidence="1">Uncharacterized protein</fullName>
    </submittedName>
</protein>
<keyword evidence="2" id="KW-1185">Reference proteome</keyword>
<accession>A0ACB8Z537</accession>
<evidence type="ECO:0000313" key="2">
    <source>
        <dbReference type="Proteomes" id="UP001055879"/>
    </source>
</evidence>
<sequence length="449" mass="51511">MSLQAQLYKNDLMMSLGSDTRPPVLINENEFEQWQDRFINFIERQPNGENMMKSLTQGPMEIQKKVSPATATTPATTVEKALREYEAEEIMLGTAMSTQLRQTRYMINFEKFKAKDGESLKNVFDRFWAVINDLYKIKVTKTELEANLKFLNALQPEWNKSCHRMRNDVRISTMPIQELYEILMTDESLVMEKKAKMDKKNKPLSVDPIALIASQLAEQALTESAYDGFTDDDGEALEKAMILLTQHYKKQFKHRSGSNNLRFTSGSKKIKPGAPSKTYTPKYEPAKVVDQKKDDKKVMNCFNCGKPGYMVKDCRVKVVKDAAFYRKKLALAEKKESGTILLAEEEYWLDHSDNEAENEETAAMCFIGDDNSDDEEEDTSSNGSEENVSPVSYDTKKYIPSLVLEGKIVDLEDRLEEQNLQTCLENDFVGKFRIAQVKLMLLAELDYYF</sequence>
<gene>
    <name evidence="1" type="ORF">L6452_32602</name>
</gene>
<name>A0ACB8Z537_ARCLA</name>
<reference evidence="2" key="1">
    <citation type="journal article" date="2022" name="Mol. Ecol. Resour.">
        <title>The genomes of chicory, endive, great burdock and yacon provide insights into Asteraceae palaeo-polyploidization history and plant inulin production.</title>
        <authorList>
            <person name="Fan W."/>
            <person name="Wang S."/>
            <person name="Wang H."/>
            <person name="Wang A."/>
            <person name="Jiang F."/>
            <person name="Liu H."/>
            <person name="Zhao H."/>
            <person name="Xu D."/>
            <person name="Zhang Y."/>
        </authorList>
    </citation>
    <scope>NUCLEOTIDE SEQUENCE [LARGE SCALE GENOMIC DNA]</scope>
    <source>
        <strain evidence="2">cv. Niubang</strain>
    </source>
</reference>
<organism evidence="1 2">
    <name type="scientific">Arctium lappa</name>
    <name type="common">Greater burdock</name>
    <name type="synonym">Lappa major</name>
    <dbReference type="NCBI Taxonomy" id="4217"/>
    <lineage>
        <taxon>Eukaryota</taxon>
        <taxon>Viridiplantae</taxon>
        <taxon>Streptophyta</taxon>
        <taxon>Embryophyta</taxon>
        <taxon>Tracheophyta</taxon>
        <taxon>Spermatophyta</taxon>
        <taxon>Magnoliopsida</taxon>
        <taxon>eudicotyledons</taxon>
        <taxon>Gunneridae</taxon>
        <taxon>Pentapetalae</taxon>
        <taxon>asterids</taxon>
        <taxon>campanulids</taxon>
        <taxon>Asterales</taxon>
        <taxon>Asteraceae</taxon>
        <taxon>Carduoideae</taxon>
        <taxon>Cardueae</taxon>
        <taxon>Arctiinae</taxon>
        <taxon>Arctium</taxon>
    </lineage>
</organism>
<dbReference type="Proteomes" id="UP001055879">
    <property type="component" value="Linkage Group LG11"/>
</dbReference>
<proteinExistence type="predicted"/>
<evidence type="ECO:0000313" key="1">
    <source>
        <dbReference type="EMBL" id="KAI3692779.1"/>
    </source>
</evidence>
<reference evidence="1 2" key="2">
    <citation type="journal article" date="2022" name="Mol. Ecol. Resour.">
        <title>The genomes of chicory, endive, great burdock and yacon provide insights into Asteraceae paleo-polyploidization history and plant inulin production.</title>
        <authorList>
            <person name="Fan W."/>
            <person name="Wang S."/>
            <person name="Wang H."/>
            <person name="Wang A."/>
            <person name="Jiang F."/>
            <person name="Liu H."/>
            <person name="Zhao H."/>
            <person name="Xu D."/>
            <person name="Zhang Y."/>
        </authorList>
    </citation>
    <scope>NUCLEOTIDE SEQUENCE [LARGE SCALE GENOMIC DNA]</scope>
    <source>
        <strain evidence="2">cv. Niubang</strain>
    </source>
</reference>